<dbReference type="SMART" id="SM00345">
    <property type="entry name" value="HTH_GNTR"/>
    <property type="match status" value="1"/>
</dbReference>
<keyword evidence="3" id="KW-0804">Transcription</keyword>
<dbReference type="PANTHER" id="PTHR44846">
    <property type="entry name" value="MANNOSYL-D-GLYCERATE TRANSPORT/METABOLISM SYSTEM REPRESSOR MNGR-RELATED"/>
    <property type="match status" value="1"/>
</dbReference>
<dbReference type="InterPro" id="IPR036388">
    <property type="entry name" value="WH-like_DNA-bd_sf"/>
</dbReference>
<dbReference type="Pfam" id="PF07702">
    <property type="entry name" value="UTRA"/>
    <property type="match status" value="1"/>
</dbReference>
<proteinExistence type="predicted"/>
<dbReference type="Gene3D" id="3.40.1410.10">
    <property type="entry name" value="Chorismate lyase-like"/>
    <property type="match status" value="1"/>
</dbReference>
<gene>
    <name evidence="5" type="ORF">FVF75_00355</name>
</gene>
<dbReference type="InterPro" id="IPR011663">
    <property type="entry name" value="UTRA"/>
</dbReference>
<organism evidence="5 6">
    <name type="scientific">Maritimibacter fusiformis</name>
    <dbReference type="NCBI Taxonomy" id="2603819"/>
    <lineage>
        <taxon>Bacteria</taxon>
        <taxon>Pseudomonadati</taxon>
        <taxon>Pseudomonadota</taxon>
        <taxon>Alphaproteobacteria</taxon>
        <taxon>Rhodobacterales</taxon>
        <taxon>Roseobacteraceae</taxon>
        <taxon>Maritimibacter</taxon>
    </lineage>
</organism>
<evidence type="ECO:0000256" key="2">
    <source>
        <dbReference type="ARBA" id="ARBA00023125"/>
    </source>
</evidence>
<keyword evidence="6" id="KW-1185">Reference proteome</keyword>
<dbReference type="RefSeq" id="WP_148375756.1">
    <property type="nucleotide sequence ID" value="NZ_VSIY01000001.1"/>
</dbReference>
<evidence type="ECO:0000256" key="1">
    <source>
        <dbReference type="ARBA" id="ARBA00023015"/>
    </source>
</evidence>
<dbReference type="SUPFAM" id="SSF64288">
    <property type="entry name" value="Chorismate lyase-like"/>
    <property type="match status" value="1"/>
</dbReference>
<dbReference type="EMBL" id="VSIY01000001">
    <property type="protein sequence ID" value="TYB83513.1"/>
    <property type="molecule type" value="Genomic_DNA"/>
</dbReference>
<dbReference type="PANTHER" id="PTHR44846:SF1">
    <property type="entry name" value="MANNOSYL-D-GLYCERATE TRANSPORT_METABOLISM SYSTEM REPRESSOR MNGR-RELATED"/>
    <property type="match status" value="1"/>
</dbReference>
<dbReference type="Proteomes" id="UP000322080">
    <property type="component" value="Unassembled WGS sequence"/>
</dbReference>
<evidence type="ECO:0000259" key="4">
    <source>
        <dbReference type="PROSITE" id="PS50949"/>
    </source>
</evidence>
<evidence type="ECO:0000313" key="6">
    <source>
        <dbReference type="Proteomes" id="UP000322080"/>
    </source>
</evidence>
<comment type="caution">
    <text evidence="5">The sequence shown here is derived from an EMBL/GenBank/DDBJ whole genome shotgun (WGS) entry which is preliminary data.</text>
</comment>
<dbReference type="Gene3D" id="1.10.10.10">
    <property type="entry name" value="Winged helix-like DNA-binding domain superfamily/Winged helix DNA-binding domain"/>
    <property type="match status" value="1"/>
</dbReference>
<dbReference type="PROSITE" id="PS50949">
    <property type="entry name" value="HTH_GNTR"/>
    <property type="match status" value="1"/>
</dbReference>
<dbReference type="InterPro" id="IPR000524">
    <property type="entry name" value="Tscrpt_reg_HTH_GntR"/>
</dbReference>
<accession>A0A5D0RPS0</accession>
<dbReference type="InterPro" id="IPR050679">
    <property type="entry name" value="Bact_HTH_transcr_reg"/>
</dbReference>
<sequence>MSTDLPIRRPDRNRPEPLWHQTEQSLRDMIQRGEWQDGDQLPNETRLTEMLGVSRITLRHALRRLEESGHLRREHGRGTFVRRSTIVAGIRGLTSFTEEMAYLGDKVGTRGTSAVEMPAEDDIAEALALKPGEPVIKLRRVRLANGNPIGVQTAYLPAHRVPGFLPLKGELTSLYDFLREGWGIAPQSAEELYRAGTVSAEDAADLAVAPGSPAFEVRRTTSDAHGPFEHVESTMRADRYEIRSKLFY</sequence>
<dbReference type="SUPFAM" id="SSF46785">
    <property type="entry name" value="Winged helix' DNA-binding domain"/>
    <property type="match status" value="1"/>
</dbReference>
<dbReference type="GO" id="GO:0003700">
    <property type="term" value="F:DNA-binding transcription factor activity"/>
    <property type="evidence" value="ECO:0007669"/>
    <property type="project" value="InterPro"/>
</dbReference>
<reference evidence="5 6" key="1">
    <citation type="submission" date="2019-08" db="EMBL/GenBank/DDBJ databases">
        <title>Identification of a novel species of the genus Boseongicola.</title>
        <authorList>
            <person name="Zhang X.-Q."/>
        </authorList>
    </citation>
    <scope>NUCLEOTIDE SEQUENCE [LARGE SCALE GENOMIC DNA]</scope>
    <source>
        <strain evidence="5 6">HY14</strain>
    </source>
</reference>
<evidence type="ECO:0000256" key="3">
    <source>
        <dbReference type="ARBA" id="ARBA00023163"/>
    </source>
</evidence>
<dbReference type="GO" id="GO:0003677">
    <property type="term" value="F:DNA binding"/>
    <property type="evidence" value="ECO:0007669"/>
    <property type="project" value="UniProtKB-KW"/>
</dbReference>
<keyword evidence="1" id="KW-0805">Transcription regulation</keyword>
<keyword evidence="2" id="KW-0238">DNA-binding</keyword>
<protein>
    <submittedName>
        <fullName evidence="5">GntR family transcriptional regulator</fullName>
    </submittedName>
</protein>
<dbReference type="InterPro" id="IPR028978">
    <property type="entry name" value="Chorismate_lyase_/UTRA_dom_sf"/>
</dbReference>
<dbReference type="Pfam" id="PF00392">
    <property type="entry name" value="GntR"/>
    <property type="match status" value="1"/>
</dbReference>
<dbReference type="SMART" id="SM00866">
    <property type="entry name" value="UTRA"/>
    <property type="match status" value="1"/>
</dbReference>
<dbReference type="CDD" id="cd07377">
    <property type="entry name" value="WHTH_GntR"/>
    <property type="match status" value="1"/>
</dbReference>
<dbReference type="GO" id="GO:0045892">
    <property type="term" value="P:negative regulation of DNA-templated transcription"/>
    <property type="evidence" value="ECO:0007669"/>
    <property type="project" value="TreeGrafter"/>
</dbReference>
<dbReference type="InterPro" id="IPR036390">
    <property type="entry name" value="WH_DNA-bd_sf"/>
</dbReference>
<evidence type="ECO:0000313" key="5">
    <source>
        <dbReference type="EMBL" id="TYB83513.1"/>
    </source>
</evidence>
<feature type="domain" description="HTH gntR-type" evidence="4">
    <location>
        <begin position="16"/>
        <end position="84"/>
    </location>
</feature>
<name>A0A5D0RPS0_9RHOB</name>
<dbReference type="AlphaFoldDB" id="A0A5D0RPS0"/>
<dbReference type="PRINTS" id="PR00035">
    <property type="entry name" value="HTHGNTR"/>
</dbReference>